<reference evidence="2 3" key="1">
    <citation type="submission" date="2018-08" db="EMBL/GenBank/DDBJ databases">
        <authorList>
            <person name="Laetsch R D."/>
            <person name="Stevens L."/>
            <person name="Kumar S."/>
            <person name="Blaxter L. M."/>
        </authorList>
    </citation>
    <scope>NUCLEOTIDE SEQUENCE [LARGE SCALE GENOMIC DNA]</scope>
</reference>
<keyword evidence="3" id="KW-1185">Reference proteome</keyword>
<sequence>MLRQLLSTTNGVGSSYTTNDYEHCSTYPLNGRNYENSTVILPPSLLQPSQLQLPPSSSSSSTSLSLPLPLSPMQSSTGIVSAATSQNQFRINDDKNLSSVNYMSLATGYSMQAPITSNHLGILDTNNDLNG</sequence>
<name>A0A498SY34_ACAVI</name>
<accession>A0A498SY34</accession>
<organism evidence="2 3">
    <name type="scientific">Acanthocheilonema viteae</name>
    <name type="common">Filarial nematode worm</name>
    <name type="synonym">Dipetalonema viteae</name>
    <dbReference type="NCBI Taxonomy" id="6277"/>
    <lineage>
        <taxon>Eukaryota</taxon>
        <taxon>Metazoa</taxon>
        <taxon>Ecdysozoa</taxon>
        <taxon>Nematoda</taxon>
        <taxon>Chromadorea</taxon>
        <taxon>Rhabditida</taxon>
        <taxon>Spirurina</taxon>
        <taxon>Spiruromorpha</taxon>
        <taxon>Filarioidea</taxon>
        <taxon>Onchocercidae</taxon>
        <taxon>Acanthocheilonema</taxon>
    </lineage>
</organism>
<feature type="compositionally biased region" description="Low complexity" evidence="1">
    <location>
        <begin position="47"/>
        <end position="76"/>
    </location>
</feature>
<evidence type="ECO:0000313" key="2">
    <source>
        <dbReference type="EMBL" id="VBB35171.1"/>
    </source>
</evidence>
<dbReference type="Proteomes" id="UP000276991">
    <property type="component" value="Unassembled WGS sequence"/>
</dbReference>
<dbReference type="STRING" id="6277.A0A498SY34"/>
<dbReference type="EMBL" id="UPTC01005017">
    <property type="protein sequence ID" value="VBB35171.1"/>
    <property type="molecule type" value="Genomic_DNA"/>
</dbReference>
<protein>
    <submittedName>
        <fullName evidence="2">Uncharacterized protein</fullName>
    </submittedName>
</protein>
<feature type="region of interest" description="Disordered" evidence="1">
    <location>
        <begin position="47"/>
        <end position="77"/>
    </location>
</feature>
<evidence type="ECO:0000313" key="3">
    <source>
        <dbReference type="Proteomes" id="UP000276991"/>
    </source>
</evidence>
<proteinExistence type="predicted"/>
<gene>
    <name evidence="2" type="ORF">NAV_LOCUS9962</name>
</gene>
<dbReference type="AlphaFoldDB" id="A0A498SY34"/>
<evidence type="ECO:0000256" key="1">
    <source>
        <dbReference type="SAM" id="MobiDB-lite"/>
    </source>
</evidence>